<gene>
    <name evidence="2" type="ORF">FOZ62_000830</name>
</gene>
<evidence type="ECO:0000313" key="2">
    <source>
        <dbReference type="EMBL" id="KAF4744539.1"/>
    </source>
</evidence>
<organism evidence="2 3">
    <name type="scientific">Perkinsus olseni</name>
    <name type="common">Perkinsus atlanticus</name>
    <dbReference type="NCBI Taxonomy" id="32597"/>
    <lineage>
        <taxon>Eukaryota</taxon>
        <taxon>Sar</taxon>
        <taxon>Alveolata</taxon>
        <taxon>Perkinsozoa</taxon>
        <taxon>Perkinsea</taxon>
        <taxon>Perkinsida</taxon>
        <taxon>Perkinsidae</taxon>
        <taxon>Perkinsus</taxon>
    </lineage>
</organism>
<evidence type="ECO:0000256" key="1">
    <source>
        <dbReference type="SAM" id="MobiDB-lite"/>
    </source>
</evidence>
<dbReference type="Proteomes" id="UP000574390">
    <property type="component" value="Unassembled WGS sequence"/>
</dbReference>
<accession>A0A7J6TGY3</accession>
<reference evidence="2 3" key="1">
    <citation type="submission" date="2020-04" db="EMBL/GenBank/DDBJ databases">
        <title>Perkinsus olseni comparative genomics.</title>
        <authorList>
            <person name="Bogema D.R."/>
        </authorList>
    </citation>
    <scope>NUCLEOTIDE SEQUENCE [LARGE SCALE GENOMIC DNA]</scope>
    <source>
        <strain evidence="2">ATCC PRA-205</strain>
    </source>
</reference>
<sequence length="214" mass="23883">MSCRSTDEEVSRASADGEFDDTTPSPTLDDEITFHRDNAVRFLKDLKAYTADDDDGASAYLEDLVESISYLEACQSRKGGELTRPELPTKSLDSHTTRGASPQPDYDSECTSTLTRQFTGRGHSRRGEPNEDRWKYYHPHNVRVDVTSSGMMDSVKANDEGFADGIASTSPRSRCSCQNGPWYHNTLTTRLIMNRAPRRYTRPALTLTEDALGS</sequence>
<feature type="region of interest" description="Disordered" evidence="1">
    <location>
        <begin position="78"/>
        <end position="110"/>
    </location>
</feature>
<feature type="compositionally biased region" description="Basic and acidic residues" evidence="1">
    <location>
        <begin position="1"/>
        <end position="11"/>
    </location>
</feature>
<comment type="caution">
    <text evidence="2">The sequence shown here is derived from an EMBL/GenBank/DDBJ whole genome shotgun (WGS) entry which is preliminary data.</text>
</comment>
<feature type="region of interest" description="Disordered" evidence="1">
    <location>
        <begin position="1"/>
        <end position="30"/>
    </location>
</feature>
<proteinExistence type="predicted"/>
<name>A0A7J6TGY3_PEROL</name>
<dbReference type="EMBL" id="JABANM010007274">
    <property type="protein sequence ID" value="KAF4744539.1"/>
    <property type="molecule type" value="Genomic_DNA"/>
</dbReference>
<evidence type="ECO:0000313" key="3">
    <source>
        <dbReference type="Proteomes" id="UP000574390"/>
    </source>
</evidence>
<protein>
    <submittedName>
        <fullName evidence="2">Uncharacterized protein</fullName>
    </submittedName>
</protein>
<dbReference type="AlphaFoldDB" id="A0A7J6TGY3"/>